<dbReference type="AlphaFoldDB" id="L0DS76"/>
<reference evidence="1" key="1">
    <citation type="submission" date="2015-12" db="EMBL/GenBank/DDBJ databases">
        <authorList>
            <person name="Tikhonova T.V."/>
            <person name="Pavlov A.R."/>
            <person name="Beletsky A.V."/>
            <person name="Mardanov A.V."/>
            <person name="Sorokin D.Y."/>
            <person name="Ravin N.V."/>
            <person name="Popov V.O."/>
        </authorList>
    </citation>
    <scope>NUCLEOTIDE SEQUENCE</scope>
    <source>
        <strain evidence="1">DSM 14787</strain>
    </source>
</reference>
<name>L0DS76_THIND</name>
<dbReference type="EMBL" id="CP003989">
    <property type="protein sequence ID" value="AGA32439.1"/>
    <property type="molecule type" value="Genomic_DNA"/>
</dbReference>
<dbReference type="HOGENOM" id="CLU_3334192_0_0_6"/>
<dbReference type="STRING" id="1255043.TVNIR_0745"/>
<accession>L0DS76</accession>
<gene>
    <name evidence="1" type="ordered locus">TVNIR_0745</name>
</gene>
<dbReference type="KEGG" id="tni:TVNIR_0745"/>
<proteinExistence type="predicted"/>
<keyword evidence="2" id="KW-1185">Reference proteome</keyword>
<protein>
    <submittedName>
        <fullName evidence="1">Uncharacterized protein</fullName>
    </submittedName>
</protein>
<dbReference type="eggNOG" id="COG0560">
    <property type="taxonomic scope" value="Bacteria"/>
</dbReference>
<dbReference type="PATRIC" id="fig|1255043.3.peg.751"/>
<organism evidence="1 2">
    <name type="scientific">Thioalkalivibrio nitratireducens (strain DSM 14787 / UNIQEM 213 / ALEN2)</name>
    <dbReference type="NCBI Taxonomy" id="1255043"/>
    <lineage>
        <taxon>Bacteria</taxon>
        <taxon>Pseudomonadati</taxon>
        <taxon>Pseudomonadota</taxon>
        <taxon>Gammaproteobacteria</taxon>
        <taxon>Chromatiales</taxon>
        <taxon>Ectothiorhodospiraceae</taxon>
        <taxon>Thioalkalivibrio</taxon>
    </lineage>
</organism>
<evidence type="ECO:0000313" key="2">
    <source>
        <dbReference type="Proteomes" id="UP000010809"/>
    </source>
</evidence>
<sequence>MSDLPMLKLAEKRVWVCGEAQVARIRERDPQGEIVRVR</sequence>
<evidence type="ECO:0000313" key="1">
    <source>
        <dbReference type="EMBL" id="AGA32439.1"/>
    </source>
</evidence>
<dbReference type="Proteomes" id="UP000010809">
    <property type="component" value="Chromosome"/>
</dbReference>